<feature type="domain" description="Glycerol-3-phosphate dehydrogenase NAD-dependent C-terminal" evidence="1">
    <location>
        <begin position="2"/>
        <end position="54"/>
    </location>
</feature>
<dbReference type="Pfam" id="PF07479">
    <property type="entry name" value="NAD_Gly3P_dh_C"/>
    <property type="match status" value="1"/>
</dbReference>
<accession>Q9ACZ2</accession>
<protein>
    <submittedName>
        <fullName evidence="2">Oxidoreductase subunit</fullName>
    </submittedName>
</protein>
<dbReference type="SUPFAM" id="SSF48179">
    <property type="entry name" value="6-phosphogluconate dehydrogenase C-terminal domain-like"/>
    <property type="match status" value="1"/>
</dbReference>
<name>Q9ACZ2_STRCO</name>
<dbReference type="Gene3D" id="1.10.1040.10">
    <property type="entry name" value="N-(1-d-carboxylethyl)-l-norvaline Dehydrogenase, domain 2"/>
    <property type="match status" value="1"/>
</dbReference>
<keyword evidence="3" id="KW-1185">Reference proteome</keyword>
<dbReference type="KEGG" id="sco:SCP1.159c"/>
<gene>
    <name evidence="2" type="ordered locus">SCP1.159c</name>
</gene>
<reference evidence="3" key="2">
    <citation type="journal article" date="2002" name="Nature">
        <title>Complete genome sequence of the model actinomycete Streptomyces coelicolor A3(2).</title>
        <authorList>
            <person name="Bentley S.D."/>
            <person name="Chater K.F."/>
            <person name="Cerdeno-Tarraga A.M."/>
            <person name="Challis G.L."/>
            <person name="Thomson N.R."/>
            <person name="James K.D."/>
            <person name="Harris D.E."/>
            <person name="Quail M.A."/>
            <person name="Kieser H."/>
            <person name="Harper D."/>
            <person name="Bateman A."/>
            <person name="Brown S."/>
            <person name="Chandra G."/>
            <person name="Chen C.W."/>
            <person name="Collins M."/>
            <person name="Cronin A."/>
            <person name="Fraser A."/>
            <person name="Goble A."/>
            <person name="Hidalgo J."/>
            <person name="Hornsby T."/>
            <person name="Howarth S."/>
            <person name="Huang C.H."/>
            <person name="Kieser T."/>
            <person name="Larke L."/>
            <person name="Murphy L."/>
            <person name="Oliver K."/>
            <person name="O'Neil S."/>
            <person name="Rabbinowitsch E."/>
            <person name="Rajandream M.A."/>
            <person name="Rutherford K."/>
            <person name="Rutter S."/>
            <person name="Seeger K."/>
            <person name="Saunders D."/>
            <person name="Sharp S."/>
            <person name="Squares R."/>
            <person name="Squares S."/>
            <person name="Taylor K."/>
            <person name="Warren T."/>
            <person name="Wietzorrek A."/>
            <person name="Woodward J."/>
            <person name="Barrell B.G."/>
            <person name="Parkhill J."/>
            <person name="Hopwood D.A."/>
        </authorList>
    </citation>
    <scope>NUCLEOTIDE SEQUENCE [LARGE SCALE GENOMIC DNA]</scope>
    <source>
        <strain evidence="3">ATCC BAA-471 / A3(2) / M145</strain>
    </source>
</reference>
<dbReference type="PATRIC" id="fig|100226.15.peg.8105"/>
<dbReference type="STRING" id="100226.gene:17765664"/>
<evidence type="ECO:0000259" key="1">
    <source>
        <dbReference type="Pfam" id="PF07479"/>
    </source>
</evidence>
<reference evidence="2 3" key="1">
    <citation type="journal article" date="1998" name="J. Bacteriol.">
        <title>Cloning and physical mapping of the EcoRI fragments of the giant linear plasmid SCP1.</title>
        <authorList>
            <person name="Redenbach M."/>
            <person name="Ikeda K."/>
            <person name="Yamasaki M."/>
            <person name="Kinashi H."/>
        </authorList>
    </citation>
    <scope>NUCLEOTIDE SEQUENCE [LARGE SCALE GENOMIC DNA]</scope>
    <source>
        <strain evidence="3">ATCC BAA-471 / A3(2) / M145</strain>
    </source>
</reference>
<organism evidence="2 3">
    <name type="scientific">Streptomyces coelicolor (strain ATCC BAA-471 / A3(2) / M145)</name>
    <dbReference type="NCBI Taxonomy" id="100226"/>
    <lineage>
        <taxon>Bacteria</taxon>
        <taxon>Bacillati</taxon>
        <taxon>Actinomycetota</taxon>
        <taxon>Actinomycetes</taxon>
        <taxon>Kitasatosporales</taxon>
        <taxon>Streptomycetaceae</taxon>
        <taxon>Streptomyces</taxon>
        <taxon>Streptomyces albidoflavus group</taxon>
    </lineage>
</organism>
<dbReference type="AlphaFoldDB" id="Q9ACZ2"/>
<geneLocation type="plasmid" evidence="3">
    <name>SCP1</name>
</geneLocation>
<dbReference type="GO" id="GO:0006072">
    <property type="term" value="P:glycerol-3-phosphate metabolic process"/>
    <property type="evidence" value="ECO:0007669"/>
    <property type="project" value="InterPro"/>
</dbReference>
<dbReference type="InterPro" id="IPR008927">
    <property type="entry name" value="6-PGluconate_DH-like_C_sf"/>
</dbReference>
<dbReference type="InterPro" id="IPR013328">
    <property type="entry name" value="6PGD_dom2"/>
</dbReference>
<evidence type="ECO:0000313" key="2">
    <source>
        <dbReference type="EMBL" id="CAC36680.1"/>
    </source>
</evidence>
<reference evidence="2 3" key="4">
    <citation type="journal article" date="2009" name="Mol. Microbiol.">
        <title>Extracellular signalling, translational control, two repressors and an activator all contribute to the regulation of methylenomycin production in Streptomyces coelicolor.</title>
        <authorList>
            <person name="O'Rourke S."/>
            <person name="Wietzorrek A."/>
            <person name="Fowler K."/>
            <person name="Corre C."/>
            <person name="Challis G.L."/>
            <person name="Chater K.F."/>
        </authorList>
    </citation>
    <scope>NUCLEOTIDE SEQUENCE [LARGE SCALE GENOMIC DNA]</scope>
    <source>
        <strain evidence="3">ATCC BAA-471 / A3(2) / M145</strain>
    </source>
</reference>
<dbReference type="EMBL" id="AL589148">
    <property type="protein sequence ID" value="CAC36680.1"/>
    <property type="molecule type" value="Genomic_DNA"/>
</dbReference>
<dbReference type="HOGENOM" id="CLU_204016_0_0_11"/>
<proteinExistence type="predicted"/>
<dbReference type="GO" id="GO:0005975">
    <property type="term" value="P:carbohydrate metabolic process"/>
    <property type="evidence" value="ECO:0007669"/>
    <property type="project" value="InterPro"/>
</dbReference>
<dbReference type="Proteomes" id="UP000001973">
    <property type="component" value="Plasmid SCP1"/>
</dbReference>
<dbReference type="InterPro" id="IPR006109">
    <property type="entry name" value="G3P_DH_NAD-dep_C"/>
</dbReference>
<dbReference type="InParanoid" id="Q9ACZ2"/>
<evidence type="ECO:0000313" key="3">
    <source>
        <dbReference type="Proteomes" id="UP000001973"/>
    </source>
</evidence>
<dbReference type="OrthoDB" id="9812273at2"/>
<sequence>MTVEEATTATSQTAEGVKSSASILALAQYHGVEMPLTEVVVAVINGTLTVEDAASLLMSRTPKTERYGI</sequence>
<reference evidence="2 3" key="3">
    <citation type="journal article" date="2008" name="Proc. Natl. Acad. Sci. U.S.A.">
        <title>2-Alkyl-4-hydroxymethylfuran-3-carboxylic acids, antibiotic production inducers discovered by Streptomyces coelicolor genome mining.</title>
        <authorList>
            <person name="Corre C."/>
            <person name="Song L."/>
            <person name="O'Rourke S."/>
            <person name="Chater K.F."/>
            <person name="Challis G.L."/>
        </authorList>
    </citation>
    <scope>NUCLEOTIDE SEQUENCE [LARGE SCALE GENOMIC DNA]</scope>
    <source>
        <strain evidence="3">ATCC BAA-471 / A3(2) / M145</strain>
    </source>
</reference>